<gene>
    <name evidence="1" type="ORF">OWV82_010893</name>
</gene>
<keyword evidence="2" id="KW-1185">Reference proteome</keyword>
<keyword evidence="1" id="KW-0675">Receptor</keyword>
<protein>
    <submittedName>
        <fullName evidence="1">Glutamate receptor</fullName>
    </submittedName>
</protein>
<proteinExistence type="predicted"/>
<sequence length="884" mass="98693">MMEVKRKEQAFFASLILFMLVCSSSSELGEEVKNNGTSTAEELVHVGVILDMRSWSGRTSHSCISMAISDFYALNTHYKTRVVLHSRDTEGDPLRALSAALNLMQNVDLIAIISTELSTEGQIFAELGSRAKIPIISLFSNIPSFHHSYSIRIDQDEASQAQGIADVITAFGWKEAILIYEDNTLGRDIFPYMLDSLQKSGIHISQMIAIPTSSTDDEIVEKLSLLMALQTKVFVVHLSHSLASGFFLNAKKLGMMTKGYAWIVTETTMSFLHSMDSSVVESMEGILGMKHYIPASRELYNFTLRWRMKMFNDHPNAEVLELDVHGILAYDTVWTLAKAAEKLKTEISESEDRNTKLKLFDLATIQSSEKGLIFYKEIRNCRFKGLSGDFQITNGKLISRAFEIVNVIGKGKGGIRRVGFWNPTTGITKEMKSLIQTDSSLLNDLEAITWPGGSAAIPRDSGKKLRIGVPVKSGFSELVNVVHDSQTNATTIDGFCIDVFKTALDSLTYEVPYEFIPIENANRSYNDLVYQVYLQKFDAVVGDTTITANRSLYVDFTLPYTDMGFGMIVPTEQNNNMWIFLKPLKADLWLTTAVFFVLTGFIIWIIEHPINDEFQGSRAQQIGTMFWYSFSTLVFAQSEKLLSNLSKFIIIVWVIVVLILSSSYTAILSSMLTVQQIQLASLKDSYVGYHFGPLMTGAISNLQFDGSRLKIYTSVEEYASALSKGSKNGGVSAIIDEIPYIKIFLAKYSAHYAMIGPIYPAFNGFGFVFQRGSPLVHDISRVIARLREEGTLKKIEDKWFNGGHDQSSFMYEDSASNPSSLSLKNFGGLFLITGFSSTLALVLFFVLKLYNNKLVLDAARGLAFLKDYLVEIVGRIKNAVLARP</sequence>
<dbReference type="EMBL" id="CM051398">
    <property type="protein sequence ID" value="KAJ4719294.1"/>
    <property type="molecule type" value="Genomic_DNA"/>
</dbReference>
<reference evidence="1 2" key="1">
    <citation type="journal article" date="2023" name="Science">
        <title>Complex scaffold remodeling in plant triterpene biosynthesis.</title>
        <authorList>
            <person name="De La Pena R."/>
            <person name="Hodgson H."/>
            <person name="Liu J.C."/>
            <person name="Stephenson M.J."/>
            <person name="Martin A.C."/>
            <person name="Owen C."/>
            <person name="Harkess A."/>
            <person name="Leebens-Mack J."/>
            <person name="Jimenez L.E."/>
            <person name="Osbourn A."/>
            <person name="Sattely E.S."/>
        </authorList>
    </citation>
    <scope>NUCLEOTIDE SEQUENCE [LARGE SCALE GENOMIC DNA]</scope>
    <source>
        <strain evidence="2">cv. JPN11</strain>
        <tissue evidence="1">Leaf</tissue>
    </source>
</reference>
<name>A0ACC1Y8K0_MELAZ</name>
<accession>A0ACC1Y8K0</accession>
<comment type="caution">
    <text evidence="1">The sequence shown here is derived from an EMBL/GenBank/DDBJ whole genome shotgun (WGS) entry which is preliminary data.</text>
</comment>
<dbReference type="Proteomes" id="UP001164539">
    <property type="component" value="Chromosome 5"/>
</dbReference>
<organism evidence="1 2">
    <name type="scientific">Melia azedarach</name>
    <name type="common">Chinaberry tree</name>
    <dbReference type="NCBI Taxonomy" id="155640"/>
    <lineage>
        <taxon>Eukaryota</taxon>
        <taxon>Viridiplantae</taxon>
        <taxon>Streptophyta</taxon>
        <taxon>Embryophyta</taxon>
        <taxon>Tracheophyta</taxon>
        <taxon>Spermatophyta</taxon>
        <taxon>Magnoliopsida</taxon>
        <taxon>eudicotyledons</taxon>
        <taxon>Gunneridae</taxon>
        <taxon>Pentapetalae</taxon>
        <taxon>rosids</taxon>
        <taxon>malvids</taxon>
        <taxon>Sapindales</taxon>
        <taxon>Meliaceae</taxon>
        <taxon>Melia</taxon>
    </lineage>
</organism>
<evidence type="ECO:0000313" key="1">
    <source>
        <dbReference type="EMBL" id="KAJ4719294.1"/>
    </source>
</evidence>
<evidence type="ECO:0000313" key="2">
    <source>
        <dbReference type="Proteomes" id="UP001164539"/>
    </source>
</evidence>